<name>A8LMI5_DINSH</name>
<dbReference type="Gene3D" id="2.40.50.140">
    <property type="entry name" value="Nucleic acid-binding proteins"/>
    <property type="match status" value="2"/>
</dbReference>
<dbReference type="InterPro" id="IPR011129">
    <property type="entry name" value="CSD"/>
</dbReference>
<sequence>MQKPITSSPLVYGTVKWFDPKKGFGFVVGEADGPDILLHANVLRNFGQSSVADGSQIQIRVQETPRGIQAVEVVAITPPEMDLDDEGPLGAPQNFDDVPMVPGRVKWFDKVKGFGFLNVFGADEDIFVHMDVLRRCGFSDLQAGEAVAVRIGESERGRLALEVLSWDAAQKVE</sequence>
<reference evidence="3" key="1">
    <citation type="journal article" date="2010" name="ISME J.">
        <title>The complete genome sequence of the algal symbiont Dinoroseobacter shibae: a hitchhiker's guide to life in the sea.</title>
        <authorList>
            <person name="Wagner-Dobler I."/>
            <person name="Ballhausen B."/>
            <person name="Berger M."/>
            <person name="Brinkhoff T."/>
            <person name="Buchholz I."/>
            <person name="Bunk B."/>
            <person name="Cypionka H."/>
            <person name="Daniel R."/>
            <person name="Drepper T."/>
            <person name="Gerdts G."/>
            <person name="Hahnke S."/>
            <person name="Han C."/>
            <person name="Jahn D."/>
            <person name="Kalhoefer D."/>
            <person name="Kiss H."/>
            <person name="Klenk H.P."/>
            <person name="Kyrpides N."/>
            <person name="Liebl W."/>
            <person name="Liesegang H."/>
            <person name="Meincke L."/>
            <person name="Pati A."/>
            <person name="Petersen J."/>
            <person name="Piekarski T."/>
            <person name="Pommerenke C."/>
            <person name="Pradella S."/>
            <person name="Pukall R."/>
            <person name="Rabus R."/>
            <person name="Stackebrandt E."/>
            <person name="Thole S."/>
            <person name="Thompson L."/>
            <person name="Tielen P."/>
            <person name="Tomasch J."/>
            <person name="von Jan M."/>
            <person name="Wanphrut N."/>
            <person name="Wichels A."/>
            <person name="Zech H."/>
            <person name="Simon M."/>
        </authorList>
    </citation>
    <scope>NUCLEOTIDE SEQUENCE [LARGE SCALE GENOMIC DNA]</scope>
    <source>
        <strain evidence="3">DSM 16493 / NCIMB 14021 / DFL 12</strain>
    </source>
</reference>
<gene>
    <name evidence="2" type="ordered locus">Dshi_1788</name>
</gene>
<dbReference type="HOGENOM" id="CLU_097141_3_0_5"/>
<dbReference type="Pfam" id="PF00313">
    <property type="entry name" value="CSD"/>
    <property type="match status" value="2"/>
</dbReference>
<dbReference type="InterPro" id="IPR050181">
    <property type="entry name" value="Cold_shock_domain"/>
</dbReference>
<dbReference type="Proteomes" id="UP000006833">
    <property type="component" value="Chromosome"/>
</dbReference>
<dbReference type="GO" id="GO:0003676">
    <property type="term" value="F:nucleic acid binding"/>
    <property type="evidence" value="ECO:0007669"/>
    <property type="project" value="InterPro"/>
</dbReference>
<dbReference type="InterPro" id="IPR012340">
    <property type="entry name" value="NA-bd_OB-fold"/>
</dbReference>
<dbReference type="EMBL" id="CP000830">
    <property type="protein sequence ID" value="ABV93530.1"/>
    <property type="molecule type" value="Genomic_DNA"/>
</dbReference>
<dbReference type="GO" id="GO:0005829">
    <property type="term" value="C:cytosol"/>
    <property type="evidence" value="ECO:0007669"/>
    <property type="project" value="UniProtKB-ARBA"/>
</dbReference>
<dbReference type="PANTHER" id="PTHR11544">
    <property type="entry name" value="COLD SHOCK DOMAIN CONTAINING PROTEINS"/>
    <property type="match status" value="1"/>
</dbReference>
<accession>A8LMI5</accession>
<organism evidence="2 3">
    <name type="scientific">Dinoroseobacter shibae (strain DSM 16493 / NCIMB 14021 / DFL 12)</name>
    <dbReference type="NCBI Taxonomy" id="398580"/>
    <lineage>
        <taxon>Bacteria</taxon>
        <taxon>Pseudomonadati</taxon>
        <taxon>Pseudomonadota</taxon>
        <taxon>Alphaproteobacteria</taxon>
        <taxon>Rhodobacterales</taxon>
        <taxon>Roseobacteraceae</taxon>
        <taxon>Dinoroseobacter</taxon>
    </lineage>
</organism>
<dbReference type="KEGG" id="dsh:Dshi_1788"/>
<evidence type="ECO:0000313" key="3">
    <source>
        <dbReference type="Proteomes" id="UP000006833"/>
    </source>
</evidence>
<dbReference type="PROSITE" id="PS51857">
    <property type="entry name" value="CSD_2"/>
    <property type="match status" value="2"/>
</dbReference>
<keyword evidence="3" id="KW-1185">Reference proteome</keyword>
<feature type="domain" description="CSD" evidence="1">
    <location>
        <begin position="10"/>
        <end position="75"/>
    </location>
</feature>
<evidence type="ECO:0000259" key="1">
    <source>
        <dbReference type="PROSITE" id="PS51857"/>
    </source>
</evidence>
<dbReference type="CDD" id="cd04458">
    <property type="entry name" value="CSP_CDS"/>
    <property type="match status" value="2"/>
</dbReference>
<dbReference type="AlphaFoldDB" id="A8LMI5"/>
<dbReference type="PRINTS" id="PR00050">
    <property type="entry name" value="COLDSHOCK"/>
</dbReference>
<dbReference type="RefSeq" id="WP_012178460.1">
    <property type="nucleotide sequence ID" value="NC_009952.1"/>
</dbReference>
<dbReference type="eggNOG" id="COG1278">
    <property type="taxonomic scope" value="Bacteria"/>
</dbReference>
<proteinExistence type="predicted"/>
<dbReference type="SMART" id="SM00357">
    <property type="entry name" value="CSP"/>
    <property type="match status" value="2"/>
</dbReference>
<dbReference type="InterPro" id="IPR002059">
    <property type="entry name" value="CSP_DNA-bd"/>
</dbReference>
<dbReference type="OrthoDB" id="9791685at2"/>
<dbReference type="STRING" id="398580.Dshi_1788"/>
<dbReference type="SUPFAM" id="SSF50249">
    <property type="entry name" value="Nucleic acid-binding proteins"/>
    <property type="match status" value="2"/>
</dbReference>
<evidence type="ECO:0000313" key="2">
    <source>
        <dbReference type="EMBL" id="ABV93530.1"/>
    </source>
</evidence>
<protein>
    <submittedName>
        <fullName evidence="2">Putative cold shock protein</fullName>
    </submittedName>
</protein>
<feature type="domain" description="CSD" evidence="1">
    <location>
        <begin position="100"/>
        <end position="173"/>
    </location>
</feature>